<organism evidence="7 8">
    <name type="scientific">Staurois parvus</name>
    <dbReference type="NCBI Taxonomy" id="386267"/>
    <lineage>
        <taxon>Eukaryota</taxon>
        <taxon>Metazoa</taxon>
        <taxon>Chordata</taxon>
        <taxon>Craniata</taxon>
        <taxon>Vertebrata</taxon>
        <taxon>Euteleostomi</taxon>
        <taxon>Amphibia</taxon>
        <taxon>Batrachia</taxon>
        <taxon>Anura</taxon>
        <taxon>Neobatrachia</taxon>
        <taxon>Ranoidea</taxon>
        <taxon>Ranidae</taxon>
        <taxon>Staurois</taxon>
    </lineage>
</organism>
<gene>
    <name evidence="7" type="ORF">SPARVUS_LOCUS4694359</name>
</gene>
<dbReference type="PANTHER" id="PTHR22772">
    <property type="entry name" value="NOVEL ZZ TYPE ZINC FINGER DOMAIN CONTAINING PROTEIN"/>
    <property type="match status" value="1"/>
</dbReference>
<dbReference type="PROSITE" id="PS50135">
    <property type="entry name" value="ZF_ZZ_2"/>
    <property type="match status" value="2"/>
</dbReference>
<dbReference type="Pfam" id="PF00569">
    <property type="entry name" value="ZZ"/>
    <property type="match status" value="2"/>
</dbReference>
<dbReference type="InterPro" id="IPR040099">
    <property type="entry name" value="ZZEF1"/>
</dbReference>
<dbReference type="Gene3D" id="3.30.60.90">
    <property type="match status" value="2"/>
</dbReference>
<keyword evidence="2 4" id="KW-0863">Zinc-finger</keyword>
<name>A0ABN9CBB0_9NEOB</name>
<dbReference type="PANTHER" id="PTHR22772:SF4">
    <property type="entry name" value="ZINC FINGER ZZ-TYPE AND EF-HAND DOMAIN-CONTAINING PROTEIN 1"/>
    <property type="match status" value="1"/>
</dbReference>
<accession>A0ABN9CBB0</accession>
<dbReference type="InterPro" id="IPR000433">
    <property type="entry name" value="Znf_ZZ"/>
</dbReference>
<protein>
    <recommendedName>
        <fullName evidence="6">ZZ-type domain-containing protein</fullName>
    </recommendedName>
</protein>
<evidence type="ECO:0000256" key="2">
    <source>
        <dbReference type="ARBA" id="ARBA00022771"/>
    </source>
</evidence>
<feature type="region of interest" description="Disordered" evidence="5">
    <location>
        <begin position="201"/>
        <end position="248"/>
    </location>
</feature>
<feature type="region of interest" description="Disordered" evidence="5">
    <location>
        <begin position="689"/>
        <end position="712"/>
    </location>
</feature>
<feature type="domain" description="ZZ-type" evidence="6">
    <location>
        <begin position="500"/>
        <end position="555"/>
    </location>
</feature>
<dbReference type="InterPro" id="IPR041986">
    <property type="entry name" value="ZZEF1_ZZ"/>
</dbReference>
<keyword evidence="3" id="KW-0862">Zinc</keyword>
<evidence type="ECO:0000256" key="4">
    <source>
        <dbReference type="PROSITE-ProRule" id="PRU00228"/>
    </source>
</evidence>
<feature type="region of interest" description="Disordered" evidence="5">
    <location>
        <begin position="1112"/>
        <end position="1147"/>
    </location>
</feature>
<dbReference type="SUPFAM" id="SSF57850">
    <property type="entry name" value="RING/U-box"/>
    <property type="match status" value="2"/>
</dbReference>
<feature type="domain" description="ZZ-type" evidence="6">
    <location>
        <begin position="549"/>
        <end position="604"/>
    </location>
</feature>
<feature type="compositionally biased region" description="Basic and acidic residues" evidence="5">
    <location>
        <begin position="208"/>
        <end position="219"/>
    </location>
</feature>
<evidence type="ECO:0000313" key="8">
    <source>
        <dbReference type="Proteomes" id="UP001162483"/>
    </source>
</evidence>
<evidence type="ECO:0000313" key="7">
    <source>
        <dbReference type="EMBL" id="CAI9557367.1"/>
    </source>
</evidence>
<dbReference type="EMBL" id="CATNWA010009086">
    <property type="protein sequence ID" value="CAI9557367.1"/>
    <property type="molecule type" value="Genomic_DNA"/>
</dbReference>
<dbReference type="CDD" id="cd02343">
    <property type="entry name" value="ZZ_EF"/>
    <property type="match status" value="1"/>
</dbReference>
<comment type="caution">
    <text evidence="7">The sequence shown here is derived from an EMBL/GenBank/DDBJ whole genome shotgun (WGS) entry which is preliminary data.</text>
</comment>
<evidence type="ECO:0000256" key="1">
    <source>
        <dbReference type="ARBA" id="ARBA00022723"/>
    </source>
</evidence>
<dbReference type="InterPro" id="IPR043145">
    <property type="entry name" value="Znf_ZZ_sf"/>
</dbReference>
<keyword evidence="8" id="KW-1185">Reference proteome</keyword>
<dbReference type="CDD" id="cd02249">
    <property type="entry name" value="ZZ"/>
    <property type="match status" value="1"/>
</dbReference>
<evidence type="ECO:0000256" key="5">
    <source>
        <dbReference type="SAM" id="MobiDB-lite"/>
    </source>
</evidence>
<dbReference type="PROSITE" id="PS01357">
    <property type="entry name" value="ZF_ZZ_1"/>
    <property type="match status" value="1"/>
</dbReference>
<evidence type="ECO:0000259" key="6">
    <source>
        <dbReference type="PROSITE" id="PS50135"/>
    </source>
</evidence>
<keyword evidence="1" id="KW-0479">Metal-binding</keyword>
<dbReference type="Proteomes" id="UP001162483">
    <property type="component" value="Unassembled WGS sequence"/>
</dbReference>
<proteinExistence type="predicted"/>
<reference evidence="7" key="1">
    <citation type="submission" date="2023-05" db="EMBL/GenBank/DDBJ databases">
        <authorList>
            <person name="Stuckert A."/>
        </authorList>
    </citation>
    <scope>NUCLEOTIDE SEQUENCE</scope>
</reference>
<evidence type="ECO:0000256" key="3">
    <source>
        <dbReference type="ARBA" id="ARBA00022833"/>
    </source>
</evidence>
<feature type="compositionally biased region" description="Basic and acidic residues" evidence="5">
    <location>
        <begin position="1112"/>
        <end position="1131"/>
    </location>
</feature>
<feature type="compositionally biased region" description="Polar residues" evidence="5">
    <location>
        <begin position="694"/>
        <end position="709"/>
    </location>
</feature>
<dbReference type="SMART" id="SM00291">
    <property type="entry name" value="ZnF_ZZ"/>
    <property type="match status" value="2"/>
</dbReference>
<sequence length="1182" mass="132670">MQMTVVTFSLTLQTQILPRITVALTLNFSKDWCKRLKKQPTKNDIVAGSAVDQAVNCTFAALIYLTPQLFGKLQKYVLTGGNLTLSEEFSQVYALADGIRIWMLEMKQKCLHTGGNDKLVVDGAEMNPDMLAKQCVEKCLLLLRFLPTSSRLPLESWISTDDNGVLYNRRKSSIVEADFQASSASPVNASPEAAHPNLMAKCQVPDSDPQKKKESELFKYETPVGSQTKTAEKAEEPSSPPPTPTRKAPFSRARLRLLSFRSMEEAKMLPTVKEKYPILKSILDFVKDPAISHESVLQVLSLRKAQAESILKVLRIIQECLDILGQPNFFQPPCVLFLLELLACQNDFTNYFGHLEGCGAELHQEVRETYYRLVVLLVNAVKTFNNLNDRSLLPALSCVQTTLLHMLDMSWEPQDLSFFLSIDLPELLLSMSKENISTHDSIVSQWDEEDERADYRQNLLWLEACKDGTFEAWYEKINQADPDVKRKMHLFIARYCDLLNVEISCDGCDKIAPWHRYRCLQCNDMDLCKTCFLGGVKPEGHEDDHEMVNMEYACDHCQGLIIGHRINCNICNDFDLCYGCYVAMRYPESHLPSHSITIYPMVTNKISDKQRLIQPYIHNYSWLLFSALALYCSDLATEGEMDGEKFESNIISSAQILQANCTDLVASCLMKAQNGKGVRVSSLLSLLTSNDSSPKSGASTVTSSNNNIVETDDDSSLKKEAGFVTVKPTGLEKKQNCAEDEDEDREGLTEGYLFAGDLSKKHIVDKVTTLSPDQLFAECSQERILGLIAAMLPPLKSDAVSSIANLQQVLPLMFQVVITNAGHLNESYHLTLGLLGQLILRLNPAEVDDAVKKVLSSKHILQTADDGSSVPDGWITTQLLFTLGALCLDSKVGLDWACTMSDILRELNSSPKWQKVMNAFTDHCMQQLPHQLKNTNIFTLLVLVGFPEVLCMGTRSVYVDNAKEPHDVVILKHFTEKNRAVVVDLKTRKRKTVKDYQLMQSKNSKSQDPEVNLKKYLQHFGSITSNLLQRNLDNSSADAVEATWVLSLALKGLYKTLKNHDFEEIQTAFIQSGLLKLLVKKCSKGTGFSKTWLLRDLEILSIMLYSSKKDTSHISEKNDSPPEKPEQDKNTEPLAVDDVQKKPSPLEGLDEATKTCFKVYQANYSITKALRVFVSLRTSFCT</sequence>